<feature type="domain" description="Nudix hydrolase" evidence="5">
    <location>
        <begin position="2"/>
        <end position="164"/>
    </location>
</feature>
<dbReference type="SUPFAM" id="SSF55811">
    <property type="entry name" value="Nudix"/>
    <property type="match status" value="1"/>
</dbReference>
<evidence type="ECO:0000256" key="1">
    <source>
        <dbReference type="ARBA" id="ARBA00001946"/>
    </source>
</evidence>
<evidence type="ECO:0000313" key="7">
    <source>
        <dbReference type="Proteomes" id="UP000254701"/>
    </source>
</evidence>
<dbReference type="EMBL" id="UFSM01000001">
    <property type="protein sequence ID" value="SUU89122.1"/>
    <property type="molecule type" value="Genomic_DNA"/>
</dbReference>
<name>A0A380WLD7_AMIAI</name>
<dbReference type="CDD" id="cd04685">
    <property type="entry name" value="NUDIX_Hydrolase"/>
    <property type="match status" value="1"/>
</dbReference>
<keyword evidence="2 4" id="KW-0378">Hydrolase</keyword>
<dbReference type="GO" id="GO:0016787">
    <property type="term" value="F:hydrolase activity"/>
    <property type="evidence" value="ECO:0007669"/>
    <property type="project" value="UniProtKB-KW"/>
</dbReference>
<dbReference type="Pfam" id="PF00293">
    <property type="entry name" value="NUDIX"/>
    <property type="match status" value="1"/>
</dbReference>
<accession>A0A380WLD7</accession>
<dbReference type="PROSITE" id="PS00893">
    <property type="entry name" value="NUDIX_BOX"/>
    <property type="match status" value="1"/>
</dbReference>
<evidence type="ECO:0000256" key="2">
    <source>
        <dbReference type="ARBA" id="ARBA00022801"/>
    </source>
</evidence>
<evidence type="ECO:0000256" key="4">
    <source>
        <dbReference type="RuleBase" id="RU003476"/>
    </source>
</evidence>
<comment type="similarity">
    <text evidence="4">Belongs to the Nudix hydrolase family.</text>
</comment>
<evidence type="ECO:0000259" key="5">
    <source>
        <dbReference type="PROSITE" id="PS51462"/>
    </source>
</evidence>
<evidence type="ECO:0000313" key="6">
    <source>
        <dbReference type="EMBL" id="SUU89122.1"/>
    </source>
</evidence>
<dbReference type="PROSITE" id="PS51462">
    <property type="entry name" value="NUDIX"/>
    <property type="match status" value="1"/>
</dbReference>
<sequence length="230" mass="25443">MRMRPSARVLLLDQSGSVLLFKFVHASDALTGSSYWATPGGAVEDGETFEQAALRELQEETGLSVNQLSGEVGRRSFEMQLASGERVWADERFFADGSECDLVYRLERQRTKGRSRSSLVVHRRPRANIRPDISGAPVGPVGSRLVASCEAWRRDRRHYTRMMPSTGRRASVGLGSAALCLLRRTGGLGRQVERHRGLNQRFQRLFVERVAFANVDGAPGVAVEAGVEQT</sequence>
<gene>
    <name evidence="6" type="ORF">NCTC10684_02355</name>
</gene>
<dbReference type="Gene3D" id="3.90.79.10">
    <property type="entry name" value="Nucleoside Triphosphate Pyrophosphohydrolase"/>
    <property type="match status" value="1"/>
</dbReference>
<evidence type="ECO:0000256" key="3">
    <source>
        <dbReference type="ARBA" id="ARBA00022842"/>
    </source>
</evidence>
<dbReference type="PANTHER" id="PTHR43046">
    <property type="entry name" value="GDP-MANNOSE MANNOSYL HYDROLASE"/>
    <property type="match status" value="1"/>
</dbReference>
<reference evidence="6 7" key="1">
    <citation type="submission" date="2018-06" db="EMBL/GenBank/DDBJ databases">
        <authorList>
            <consortium name="Pathogen Informatics"/>
            <person name="Doyle S."/>
        </authorList>
    </citation>
    <scope>NUCLEOTIDE SEQUENCE [LARGE SCALE GENOMIC DNA]</scope>
    <source>
        <strain evidence="6 7">NCTC10684</strain>
    </source>
</reference>
<dbReference type="InterPro" id="IPR020084">
    <property type="entry name" value="NUDIX_hydrolase_CS"/>
</dbReference>
<dbReference type="PANTHER" id="PTHR43046:SF12">
    <property type="entry name" value="GDP-MANNOSE MANNOSYL HYDROLASE"/>
    <property type="match status" value="1"/>
</dbReference>
<dbReference type="PRINTS" id="PR00502">
    <property type="entry name" value="NUDIXFAMILY"/>
</dbReference>
<organism evidence="6 7">
    <name type="scientific">Aminobacter aminovorans</name>
    <name type="common">Chelatobacter heintzii</name>
    <dbReference type="NCBI Taxonomy" id="83263"/>
    <lineage>
        <taxon>Bacteria</taxon>
        <taxon>Pseudomonadati</taxon>
        <taxon>Pseudomonadota</taxon>
        <taxon>Alphaproteobacteria</taxon>
        <taxon>Hyphomicrobiales</taxon>
        <taxon>Phyllobacteriaceae</taxon>
        <taxon>Aminobacter</taxon>
    </lineage>
</organism>
<dbReference type="Proteomes" id="UP000254701">
    <property type="component" value="Unassembled WGS sequence"/>
</dbReference>
<dbReference type="InterPro" id="IPR020476">
    <property type="entry name" value="Nudix_hydrolase"/>
</dbReference>
<keyword evidence="3" id="KW-0460">Magnesium</keyword>
<dbReference type="AlphaFoldDB" id="A0A380WLD7"/>
<protein>
    <submittedName>
        <fullName evidence="6">Mutator mutT protein</fullName>
    </submittedName>
</protein>
<proteinExistence type="inferred from homology"/>
<dbReference type="InterPro" id="IPR015797">
    <property type="entry name" value="NUDIX_hydrolase-like_dom_sf"/>
</dbReference>
<dbReference type="InterPro" id="IPR000086">
    <property type="entry name" value="NUDIX_hydrolase_dom"/>
</dbReference>
<comment type="cofactor">
    <cofactor evidence="1">
        <name>Mg(2+)</name>
        <dbReference type="ChEBI" id="CHEBI:18420"/>
    </cofactor>
</comment>